<evidence type="ECO:0008006" key="12">
    <source>
        <dbReference type="Google" id="ProtNLM"/>
    </source>
</evidence>
<dbReference type="InterPro" id="IPR025857">
    <property type="entry name" value="MacB_PCD"/>
</dbReference>
<dbReference type="Pfam" id="PF12704">
    <property type="entry name" value="MacB_PCD"/>
    <property type="match status" value="1"/>
</dbReference>
<keyword evidence="4 7" id="KW-1133">Transmembrane helix</keyword>
<feature type="transmembrane region" description="Helical" evidence="7">
    <location>
        <begin position="316"/>
        <end position="343"/>
    </location>
</feature>
<dbReference type="Proteomes" id="UP000607559">
    <property type="component" value="Unassembled WGS sequence"/>
</dbReference>
<keyword evidence="2" id="KW-1003">Cell membrane</keyword>
<keyword evidence="5 7" id="KW-0472">Membrane</keyword>
<feature type="transmembrane region" description="Helical" evidence="7">
    <location>
        <begin position="740"/>
        <end position="763"/>
    </location>
</feature>
<evidence type="ECO:0000256" key="6">
    <source>
        <dbReference type="SAM" id="MobiDB-lite"/>
    </source>
</evidence>
<evidence type="ECO:0000256" key="2">
    <source>
        <dbReference type="ARBA" id="ARBA00022475"/>
    </source>
</evidence>
<feature type="transmembrane region" description="Helical" evidence="7">
    <location>
        <begin position="271"/>
        <end position="296"/>
    </location>
</feature>
<organism evidence="10 11">
    <name type="scientific">Puia dinghuensis</name>
    <dbReference type="NCBI Taxonomy" id="1792502"/>
    <lineage>
        <taxon>Bacteria</taxon>
        <taxon>Pseudomonadati</taxon>
        <taxon>Bacteroidota</taxon>
        <taxon>Chitinophagia</taxon>
        <taxon>Chitinophagales</taxon>
        <taxon>Chitinophagaceae</taxon>
        <taxon>Puia</taxon>
    </lineage>
</organism>
<feature type="transmembrane region" description="Helical" evidence="7">
    <location>
        <begin position="226"/>
        <end position="250"/>
    </location>
</feature>
<feature type="domain" description="ABC3 transporter permease C-terminal" evidence="8">
    <location>
        <begin position="744"/>
        <end position="858"/>
    </location>
</feature>
<evidence type="ECO:0000259" key="8">
    <source>
        <dbReference type="Pfam" id="PF02687"/>
    </source>
</evidence>
<proteinExistence type="predicted"/>
<sequence>MGIAALVSTLSFGHNLRVGIDDQAKTLVGADLVMRGFRPPAPKLLALVDSAPNRHAEERSFASMILFVKSGQSRLVEVRALEGDYPFYGTLQTTPASAGVDFRNGRMALVDKTLLLQYGGHPGDSVRIGTLNFVIAGSLDQAPGRNEISTTVAPPVFIPLRYLQEAGLLKMGSRVDYRYYYQYPKSDIRKLMAAITPRLEKADQQFDTVDTRKRNLGRAFGDLTQFLILISFVALLLGCVGVGSSVNIYIKEKIMDVAVLRCLGIKARQAFFIYLIQVMGIGLIGGILGAILGVAIQQLLPGVLKDILPLQTRFQVSWPAVGEGVMVGLGISVLFALVPLLSIRKISPMYILRSAVEGVGGRLDPLKWLVFAAILVFITGFAFLRMQSWGKAIAFTVSLVVAFLALAGMARLLMFLVRRFFPMRWSYLWRQGFANLYRPNNQTLILVVTIGLGTTFIGTLYFVQQMLIDRVTLAANSNQGNMILFDIQRDELAGVDSLVRSAGLPILQEVPIVTMRVQSIRGVTAEMAVAQDTGREADGERRREGFGGGPRGGFGGGRSENRDGGGSNGAESGGGEDSVRAGSGRRGLPAPWVFNREERVTYRDSLLSSEKLVAGKLGKPVKSAADPIYISLDEEFARRQFHVGVGDSVVFDVQGIPMTTIVGSLRTIDRRRLQPNFGIVFPSGVLEQAPQFRVLITEVSSPEQSARFQQAVVRRFPTVSMIDLRLVLRVLNDILGKIGFVIRFMAGFSILTGVVVLIASVLISKFQRVQESVLLRTLGASRRQVRTIQLLEYFFLGSLAAATGILLALGMTQLMARLALESTFTVHWMGVIEIFVFVCGLTVLIGWSNSREVLNKPPLEILRKEG</sequence>
<feature type="region of interest" description="Disordered" evidence="6">
    <location>
        <begin position="530"/>
        <end position="587"/>
    </location>
</feature>
<accession>A0A8J2UHF0</accession>
<comment type="subcellular location">
    <subcellularLocation>
        <location evidence="1">Cell membrane</location>
        <topology evidence="1">Multi-pass membrane protein</topology>
    </subcellularLocation>
</comment>
<feature type="transmembrane region" description="Helical" evidence="7">
    <location>
        <begin position="826"/>
        <end position="847"/>
    </location>
</feature>
<dbReference type="EMBL" id="BMJC01000005">
    <property type="protein sequence ID" value="GGB17878.1"/>
    <property type="molecule type" value="Genomic_DNA"/>
</dbReference>
<dbReference type="PANTHER" id="PTHR30287:SF1">
    <property type="entry name" value="INNER MEMBRANE PROTEIN"/>
    <property type="match status" value="1"/>
</dbReference>
<feature type="transmembrane region" description="Helical" evidence="7">
    <location>
        <begin position="444"/>
        <end position="463"/>
    </location>
</feature>
<gene>
    <name evidence="10" type="ORF">GCM10011511_47080</name>
</gene>
<evidence type="ECO:0000313" key="10">
    <source>
        <dbReference type="EMBL" id="GGB17878.1"/>
    </source>
</evidence>
<feature type="transmembrane region" description="Helical" evidence="7">
    <location>
        <begin position="368"/>
        <end position="386"/>
    </location>
</feature>
<name>A0A8J2UHF0_9BACT</name>
<reference evidence="10" key="1">
    <citation type="journal article" date="2014" name="Int. J. Syst. Evol. Microbiol.">
        <title>Complete genome sequence of Corynebacterium casei LMG S-19264T (=DSM 44701T), isolated from a smear-ripened cheese.</title>
        <authorList>
            <consortium name="US DOE Joint Genome Institute (JGI-PGF)"/>
            <person name="Walter F."/>
            <person name="Albersmeier A."/>
            <person name="Kalinowski J."/>
            <person name="Ruckert C."/>
        </authorList>
    </citation>
    <scope>NUCLEOTIDE SEQUENCE</scope>
    <source>
        <strain evidence="10">CGMCC 1.15448</strain>
    </source>
</reference>
<dbReference type="InterPro" id="IPR003838">
    <property type="entry name" value="ABC3_permease_C"/>
</dbReference>
<feature type="compositionally biased region" description="Gly residues" evidence="6">
    <location>
        <begin position="546"/>
        <end position="576"/>
    </location>
</feature>
<evidence type="ECO:0000256" key="5">
    <source>
        <dbReference type="ARBA" id="ARBA00023136"/>
    </source>
</evidence>
<feature type="transmembrane region" description="Helical" evidence="7">
    <location>
        <begin position="392"/>
        <end position="417"/>
    </location>
</feature>
<evidence type="ECO:0000256" key="7">
    <source>
        <dbReference type="SAM" id="Phobius"/>
    </source>
</evidence>
<evidence type="ECO:0000259" key="9">
    <source>
        <dbReference type="Pfam" id="PF12704"/>
    </source>
</evidence>
<dbReference type="Pfam" id="PF02687">
    <property type="entry name" value="FtsX"/>
    <property type="match status" value="2"/>
</dbReference>
<protein>
    <recommendedName>
        <fullName evidence="12">ABC transporter permease</fullName>
    </recommendedName>
</protein>
<dbReference type="GO" id="GO:0005886">
    <property type="term" value="C:plasma membrane"/>
    <property type="evidence" value="ECO:0007669"/>
    <property type="project" value="UniProtKB-SubCell"/>
</dbReference>
<evidence type="ECO:0000256" key="1">
    <source>
        <dbReference type="ARBA" id="ARBA00004651"/>
    </source>
</evidence>
<feature type="compositionally biased region" description="Basic and acidic residues" evidence="6">
    <location>
        <begin position="533"/>
        <end position="545"/>
    </location>
</feature>
<feature type="transmembrane region" description="Helical" evidence="7">
    <location>
        <begin position="790"/>
        <end position="814"/>
    </location>
</feature>
<evidence type="ECO:0000256" key="3">
    <source>
        <dbReference type="ARBA" id="ARBA00022692"/>
    </source>
</evidence>
<feature type="domain" description="ABC3 transporter permease C-terminal" evidence="8">
    <location>
        <begin position="228"/>
        <end position="348"/>
    </location>
</feature>
<keyword evidence="11" id="KW-1185">Reference proteome</keyword>
<dbReference type="PANTHER" id="PTHR30287">
    <property type="entry name" value="MEMBRANE COMPONENT OF PREDICTED ABC SUPERFAMILY METABOLITE UPTAKE TRANSPORTER"/>
    <property type="match status" value="1"/>
</dbReference>
<feature type="domain" description="MacB-like periplasmic core" evidence="9">
    <location>
        <begin position="2"/>
        <end position="174"/>
    </location>
</feature>
<dbReference type="InterPro" id="IPR038766">
    <property type="entry name" value="Membrane_comp_ABC_pdt"/>
</dbReference>
<reference evidence="10" key="2">
    <citation type="submission" date="2020-09" db="EMBL/GenBank/DDBJ databases">
        <authorList>
            <person name="Sun Q."/>
            <person name="Zhou Y."/>
        </authorList>
    </citation>
    <scope>NUCLEOTIDE SEQUENCE</scope>
    <source>
        <strain evidence="10">CGMCC 1.15448</strain>
    </source>
</reference>
<comment type="caution">
    <text evidence="10">The sequence shown here is derived from an EMBL/GenBank/DDBJ whole genome shotgun (WGS) entry which is preliminary data.</text>
</comment>
<dbReference type="AlphaFoldDB" id="A0A8J2UHF0"/>
<keyword evidence="3 7" id="KW-0812">Transmembrane</keyword>
<evidence type="ECO:0000313" key="11">
    <source>
        <dbReference type="Proteomes" id="UP000607559"/>
    </source>
</evidence>
<evidence type="ECO:0000256" key="4">
    <source>
        <dbReference type="ARBA" id="ARBA00022989"/>
    </source>
</evidence>